<sequence length="126" mass="14568">MTVGCGVSTVFDTLKKINETGTTNSRPRSGHPPLIEPSQRNWLKRLVTNDNTIVWTLHKVGLRNYIARRKPLISSTNMEVHLAWALEYQSWTKYDWAKVMWSDESTFSQFQQTLDECFGDAFQDKA</sequence>
<dbReference type="AlphaFoldDB" id="A0A9N9FD83"/>
<gene>
    <name evidence="2" type="ORF">AGERDE_LOCUS5549</name>
</gene>
<dbReference type="Proteomes" id="UP000789831">
    <property type="component" value="Unassembled WGS sequence"/>
</dbReference>
<accession>A0A9N9FD83</accession>
<feature type="domain" description="Transposase Tc1-like" evidence="1">
    <location>
        <begin position="49"/>
        <end position="89"/>
    </location>
</feature>
<name>A0A9N9FD83_9GLOM</name>
<dbReference type="OrthoDB" id="2374322at2759"/>
<evidence type="ECO:0000313" key="2">
    <source>
        <dbReference type="EMBL" id="CAG8527551.1"/>
    </source>
</evidence>
<reference evidence="2" key="1">
    <citation type="submission" date="2021-06" db="EMBL/GenBank/DDBJ databases">
        <authorList>
            <person name="Kallberg Y."/>
            <person name="Tangrot J."/>
            <person name="Rosling A."/>
        </authorList>
    </citation>
    <scope>NUCLEOTIDE SEQUENCE</scope>
    <source>
        <strain evidence="2">MT106</strain>
    </source>
</reference>
<evidence type="ECO:0000259" key="1">
    <source>
        <dbReference type="Pfam" id="PF01498"/>
    </source>
</evidence>
<dbReference type="GO" id="GO:0003677">
    <property type="term" value="F:DNA binding"/>
    <property type="evidence" value="ECO:0007669"/>
    <property type="project" value="InterPro"/>
</dbReference>
<proteinExistence type="predicted"/>
<comment type="caution">
    <text evidence="2">The sequence shown here is derived from an EMBL/GenBank/DDBJ whole genome shotgun (WGS) entry which is preliminary data.</text>
</comment>
<dbReference type="GO" id="GO:0006313">
    <property type="term" value="P:DNA transposition"/>
    <property type="evidence" value="ECO:0007669"/>
    <property type="project" value="InterPro"/>
</dbReference>
<dbReference type="InterPro" id="IPR036397">
    <property type="entry name" value="RNaseH_sf"/>
</dbReference>
<organism evidence="2 3">
    <name type="scientific">Ambispora gerdemannii</name>
    <dbReference type="NCBI Taxonomy" id="144530"/>
    <lineage>
        <taxon>Eukaryota</taxon>
        <taxon>Fungi</taxon>
        <taxon>Fungi incertae sedis</taxon>
        <taxon>Mucoromycota</taxon>
        <taxon>Glomeromycotina</taxon>
        <taxon>Glomeromycetes</taxon>
        <taxon>Archaeosporales</taxon>
        <taxon>Ambisporaceae</taxon>
        <taxon>Ambispora</taxon>
    </lineage>
</organism>
<evidence type="ECO:0000313" key="3">
    <source>
        <dbReference type="Proteomes" id="UP000789831"/>
    </source>
</evidence>
<dbReference type="Gene3D" id="3.30.420.10">
    <property type="entry name" value="Ribonuclease H-like superfamily/Ribonuclease H"/>
    <property type="match status" value="1"/>
</dbReference>
<dbReference type="GO" id="GO:0015074">
    <property type="term" value="P:DNA integration"/>
    <property type="evidence" value="ECO:0007669"/>
    <property type="project" value="InterPro"/>
</dbReference>
<dbReference type="InterPro" id="IPR002492">
    <property type="entry name" value="Transposase_Tc1-like"/>
</dbReference>
<dbReference type="EMBL" id="CAJVPL010000761">
    <property type="protein sequence ID" value="CAG8527551.1"/>
    <property type="molecule type" value="Genomic_DNA"/>
</dbReference>
<protein>
    <submittedName>
        <fullName evidence="2">2672_t:CDS:1</fullName>
    </submittedName>
</protein>
<dbReference type="Pfam" id="PF01498">
    <property type="entry name" value="HTH_Tnp_Tc3_2"/>
    <property type="match status" value="1"/>
</dbReference>
<keyword evidence="3" id="KW-1185">Reference proteome</keyword>